<evidence type="ECO:0000313" key="8">
    <source>
        <dbReference type="EMBL" id="MDP5184379.1"/>
    </source>
</evidence>
<dbReference type="PANTHER" id="PTHR30250:SF10">
    <property type="entry name" value="LIPOPOLYSACCHARIDE BIOSYNTHESIS PROTEIN WZXC"/>
    <property type="match status" value="1"/>
</dbReference>
<gene>
    <name evidence="8" type="ORF">QOZ88_17225</name>
</gene>
<feature type="transmembrane region" description="Helical" evidence="7">
    <location>
        <begin position="277"/>
        <end position="298"/>
    </location>
</feature>
<evidence type="ECO:0000256" key="7">
    <source>
        <dbReference type="SAM" id="Phobius"/>
    </source>
</evidence>
<evidence type="ECO:0000256" key="3">
    <source>
        <dbReference type="ARBA" id="ARBA00022475"/>
    </source>
</evidence>
<keyword evidence="5 7" id="KW-1133">Transmembrane helix</keyword>
<reference evidence="9" key="1">
    <citation type="submission" date="2023-05" db="EMBL/GenBank/DDBJ databases">
        <title>Draft genome of Pseudofrankia sp. BMG5.37.</title>
        <authorList>
            <person name="Gtari M."/>
            <person name="Ghodhbane F."/>
            <person name="Sbissi I."/>
        </authorList>
    </citation>
    <scope>NUCLEOTIDE SEQUENCE [LARGE SCALE GENOMIC DNA]</scope>
    <source>
        <strain evidence="9">BMG 814</strain>
    </source>
</reference>
<evidence type="ECO:0000313" key="9">
    <source>
        <dbReference type="Proteomes" id="UP001233673"/>
    </source>
</evidence>
<dbReference type="Proteomes" id="UP001233673">
    <property type="component" value="Unassembled WGS sequence"/>
</dbReference>
<comment type="similarity">
    <text evidence="2">Belongs to the polysaccharide synthase family.</text>
</comment>
<sequence length="475" mass="49190">MTVAGQGVKILVQVLSVVLLSRILTPGDYGLIAMVTAVIGVADIFRDLGLSTAAVQARTLSERQRGNLFWINTALGLGLAVAAFCLAPVLAALYGRPELVGIGQVLALTFLLNGLATQYRADLTRRLLFGRLAVADVVAAVSGLALALGVALAGAGYWALVVQQLGQYGVMLALVVAGGRWRPRLPSRRAEMGGLLRFGWHMVGTQVIGYVANNADSVVIGARFGAGPLGLYNRAFQLLMTPLTQVRAPITQVALPVLAAVQDEARRLTRYVGQGQLALGYTLVAGLGLVAGTAPQLVSVLLGDAWQEAAPLLALLAVAGAVQTLGLANYWVYVACGLTGALLRYSLIQAAVKIVCVLAGSSWGVVGVAAGYALAPLLTWPLSFWWLSRSTSLPMRPLVGSAARVLGVFVAVSVVSRSAAAAAPWSSPWAGLAAGVAAGALAVALLYAVLAPVRRDVRAVARLGRQALSRVPAAA</sequence>
<proteinExistence type="inferred from homology"/>
<accession>A0ABT9IFL0</accession>
<comment type="caution">
    <text evidence="8">The sequence shown here is derived from an EMBL/GenBank/DDBJ whole genome shotgun (WGS) entry which is preliminary data.</text>
</comment>
<evidence type="ECO:0000256" key="4">
    <source>
        <dbReference type="ARBA" id="ARBA00022692"/>
    </source>
</evidence>
<feature type="transmembrane region" description="Helical" evidence="7">
    <location>
        <begin position="128"/>
        <end position="151"/>
    </location>
</feature>
<keyword evidence="3" id="KW-1003">Cell membrane</keyword>
<dbReference type="Pfam" id="PF13440">
    <property type="entry name" value="Polysacc_synt_3"/>
    <property type="match status" value="1"/>
</dbReference>
<comment type="subcellular location">
    <subcellularLocation>
        <location evidence="1">Cell membrane</location>
        <topology evidence="1">Multi-pass membrane protein</topology>
    </subcellularLocation>
</comment>
<feature type="transmembrane region" description="Helical" evidence="7">
    <location>
        <begin position="310"/>
        <end position="333"/>
    </location>
</feature>
<dbReference type="EMBL" id="JASNFN010000023">
    <property type="protein sequence ID" value="MDP5184379.1"/>
    <property type="molecule type" value="Genomic_DNA"/>
</dbReference>
<feature type="transmembrane region" description="Helical" evidence="7">
    <location>
        <begin position="157"/>
        <end position="179"/>
    </location>
</feature>
<evidence type="ECO:0000256" key="2">
    <source>
        <dbReference type="ARBA" id="ARBA00007430"/>
    </source>
</evidence>
<feature type="transmembrane region" description="Helical" evidence="7">
    <location>
        <begin position="429"/>
        <end position="450"/>
    </location>
</feature>
<keyword evidence="9" id="KW-1185">Reference proteome</keyword>
<keyword evidence="4 7" id="KW-0812">Transmembrane</keyword>
<keyword evidence="6 7" id="KW-0472">Membrane</keyword>
<protein>
    <submittedName>
        <fullName evidence="8">Lipopolysaccharide biosynthesis protein</fullName>
    </submittedName>
</protein>
<dbReference type="RefSeq" id="WP_306000944.1">
    <property type="nucleotide sequence ID" value="NZ_JASNFN010000023.1"/>
</dbReference>
<dbReference type="CDD" id="cd13127">
    <property type="entry name" value="MATE_tuaB_like"/>
    <property type="match status" value="1"/>
</dbReference>
<evidence type="ECO:0000256" key="1">
    <source>
        <dbReference type="ARBA" id="ARBA00004651"/>
    </source>
</evidence>
<evidence type="ECO:0000256" key="6">
    <source>
        <dbReference type="ARBA" id="ARBA00023136"/>
    </source>
</evidence>
<feature type="transmembrane region" description="Helical" evidence="7">
    <location>
        <begin position="99"/>
        <end position="116"/>
    </location>
</feature>
<organism evidence="8 9">
    <name type="scientific">Blastococcus carthaginiensis</name>
    <dbReference type="NCBI Taxonomy" id="3050034"/>
    <lineage>
        <taxon>Bacteria</taxon>
        <taxon>Bacillati</taxon>
        <taxon>Actinomycetota</taxon>
        <taxon>Actinomycetes</taxon>
        <taxon>Geodermatophilales</taxon>
        <taxon>Geodermatophilaceae</taxon>
        <taxon>Blastococcus</taxon>
    </lineage>
</organism>
<feature type="transmembrane region" description="Helical" evidence="7">
    <location>
        <begin position="69"/>
        <end position="93"/>
    </location>
</feature>
<evidence type="ECO:0000256" key="5">
    <source>
        <dbReference type="ARBA" id="ARBA00022989"/>
    </source>
</evidence>
<name>A0ABT9IFL0_9ACTN</name>
<dbReference type="PANTHER" id="PTHR30250">
    <property type="entry name" value="PST FAMILY PREDICTED COLANIC ACID TRANSPORTER"/>
    <property type="match status" value="1"/>
</dbReference>
<dbReference type="InterPro" id="IPR050833">
    <property type="entry name" value="Poly_Biosynth_Transport"/>
</dbReference>